<reference evidence="1 2" key="1">
    <citation type="journal article" date="2018" name="Sci. Rep.">
        <title>Comparative analysis of the Pocillopora damicornis genome highlights role of immune system in coral evolution.</title>
        <authorList>
            <person name="Cunning R."/>
            <person name="Bay R.A."/>
            <person name="Gillette P."/>
            <person name="Baker A.C."/>
            <person name="Traylor-Knowles N."/>
        </authorList>
    </citation>
    <scope>NUCLEOTIDE SEQUENCE [LARGE SCALE GENOMIC DNA]</scope>
    <source>
        <strain evidence="1">RSMAS</strain>
        <tissue evidence="1">Whole animal</tissue>
    </source>
</reference>
<protein>
    <submittedName>
        <fullName evidence="1">Uncharacterized protein</fullName>
    </submittedName>
</protein>
<dbReference type="AlphaFoldDB" id="A0A3M6UXU9"/>
<proteinExistence type="predicted"/>
<gene>
    <name evidence="1" type="ORF">pdam_00019704</name>
</gene>
<dbReference type="OrthoDB" id="5965864at2759"/>
<keyword evidence="2" id="KW-1185">Reference proteome</keyword>
<name>A0A3M6UXU9_POCDA</name>
<accession>A0A3M6UXU9</accession>
<evidence type="ECO:0000313" key="1">
    <source>
        <dbReference type="EMBL" id="RMX58437.1"/>
    </source>
</evidence>
<comment type="caution">
    <text evidence="1">The sequence shown here is derived from an EMBL/GenBank/DDBJ whole genome shotgun (WGS) entry which is preliminary data.</text>
</comment>
<evidence type="ECO:0000313" key="2">
    <source>
        <dbReference type="Proteomes" id="UP000275408"/>
    </source>
</evidence>
<sequence length="102" mass="11694">MWERSNKLTEIYPSSNVSEEENDSSVEGSLITQSNRSKLLGMCNYFGFVVMLIAAHDILHQEKTTNRGNQVWFELESLRTTVYDKNITSDFSFKKVSGPVHM</sequence>
<dbReference type="Proteomes" id="UP000275408">
    <property type="component" value="Unassembled WGS sequence"/>
</dbReference>
<organism evidence="1 2">
    <name type="scientific">Pocillopora damicornis</name>
    <name type="common">Cauliflower coral</name>
    <name type="synonym">Millepora damicornis</name>
    <dbReference type="NCBI Taxonomy" id="46731"/>
    <lineage>
        <taxon>Eukaryota</taxon>
        <taxon>Metazoa</taxon>
        <taxon>Cnidaria</taxon>
        <taxon>Anthozoa</taxon>
        <taxon>Hexacorallia</taxon>
        <taxon>Scleractinia</taxon>
        <taxon>Astrocoeniina</taxon>
        <taxon>Pocilloporidae</taxon>
        <taxon>Pocillopora</taxon>
    </lineage>
</organism>
<dbReference type="EMBL" id="RCHS01000516">
    <property type="protein sequence ID" value="RMX58437.1"/>
    <property type="molecule type" value="Genomic_DNA"/>
</dbReference>